<dbReference type="RefSeq" id="XP_017784598.1">
    <property type="nucleotide sequence ID" value="XM_017929109.1"/>
</dbReference>
<dbReference type="GeneID" id="108568175"/>
<sequence length="116" mass="13099">MRDAESKINGNLQAIKRFCESNCLNLNHAKTAAMVFGPIRSRRVVIEGMKIVMNNGTVGFTSELRNLGFELEPDLRFKMYTSLLIKRAFAGLRLLYMHRDVLSREVHSKGNTALGV</sequence>
<proteinExistence type="predicted"/>
<reference evidence="2" key="1">
    <citation type="submission" date="2025-08" db="UniProtKB">
        <authorList>
            <consortium name="RefSeq"/>
        </authorList>
    </citation>
    <scope>IDENTIFICATION</scope>
    <source>
        <tissue evidence="2">Whole Larva</tissue>
    </source>
</reference>
<gene>
    <name evidence="2" type="primary">LOC108568175</name>
</gene>
<evidence type="ECO:0000313" key="2">
    <source>
        <dbReference type="RefSeq" id="XP_017784598.1"/>
    </source>
</evidence>
<dbReference type="Proteomes" id="UP000695000">
    <property type="component" value="Unplaced"/>
</dbReference>
<name>A0ABM1NCP8_NICVS</name>
<accession>A0ABM1NCP8</accession>
<protein>
    <submittedName>
        <fullName evidence="2">Uncharacterized protein LOC108568175</fullName>
    </submittedName>
</protein>
<evidence type="ECO:0000313" key="1">
    <source>
        <dbReference type="Proteomes" id="UP000695000"/>
    </source>
</evidence>
<organism evidence="1 2">
    <name type="scientific">Nicrophorus vespilloides</name>
    <name type="common">Boreal carrion beetle</name>
    <dbReference type="NCBI Taxonomy" id="110193"/>
    <lineage>
        <taxon>Eukaryota</taxon>
        <taxon>Metazoa</taxon>
        <taxon>Ecdysozoa</taxon>
        <taxon>Arthropoda</taxon>
        <taxon>Hexapoda</taxon>
        <taxon>Insecta</taxon>
        <taxon>Pterygota</taxon>
        <taxon>Neoptera</taxon>
        <taxon>Endopterygota</taxon>
        <taxon>Coleoptera</taxon>
        <taxon>Polyphaga</taxon>
        <taxon>Staphyliniformia</taxon>
        <taxon>Silphidae</taxon>
        <taxon>Nicrophorinae</taxon>
        <taxon>Nicrophorus</taxon>
    </lineage>
</organism>
<keyword evidence="1" id="KW-1185">Reference proteome</keyword>